<keyword evidence="3" id="KW-1185">Reference proteome</keyword>
<accession>A0A2N7UHD5</accession>
<protein>
    <recommendedName>
        <fullName evidence="4">Lysozyme inhibitor LprI N-terminal domain-containing protein</fullName>
    </recommendedName>
</protein>
<dbReference type="OrthoDB" id="6164179at2"/>
<name>A0A2N7UHD5_9GAMM</name>
<gene>
    <name evidence="2" type="ORF">C1H70_10080</name>
</gene>
<evidence type="ECO:0000256" key="1">
    <source>
        <dbReference type="SAM" id="SignalP"/>
    </source>
</evidence>
<feature type="signal peptide" evidence="1">
    <location>
        <begin position="1"/>
        <end position="34"/>
    </location>
</feature>
<reference evidence="2 3" key="1">
    <citation type="submission" date="2018-01" db="EMBL/GenBank/DDBJ databases">
        <title>Halomonas endophytica sp. nov., isolated from storage liquid in the stems of Populus euphratica.</title>
        <authorList>
            <person name="Chen C."/>
        </authorList>
    </citation>
    <scope>NUCLEOTIDE SEQUENCE [LARGE SCALE GENOMIC DNA]</scope>
    <source>
        <strain evidence="2 3">BZ-SZ-XJ27</strain>
    </source>
</reference>
<dbReference type="Proteomes" id="UP000235547">
    <property type="component" value="Unassembled WGS sequence"/>
</dbReference>
<dbReference type="AlphaFoldDB" id="A0A2N7UHD5"/>
<evidence type="ECO:0000313" key="3">
    <source>
        <dbReference type="Proteomes" id="UP000235547"/>
    </source>
</evidence>
<comment type="caution">
    <text evidence="2">The sequence shown here is derived from an EMBL/GenBank/DDBJ whole genome shotgun (WGS) entry which is preliminary data.</text>
</comment>
<organism evidence="2 3">
    <name type="scientific">Halomonas urumqiensis</name>
    <dbReference type="NCBI Taxonomy" id="1684789"/>
    <lineage>
        <taxon>Bacteria</taxon>
        <taxon>Pseudomonadati</taxon>
        <taxon>Pseudomonadota</taxon>
        <taxon>Gammaproteobacteria</taxon>
        <taxon>Oceanospirillales</taxon>
        <taxon>Halomonadaceae</taxon>
        <taxon>Halomonas</taxon>
    </lineage>
</organism>
<keyword evidence="1" id="KW-0732">Signal</keyword>
<dbReference type="RefSeq" id="WP_102588217.1">
    <property type="nucleotide sequence ID" value="NZ_BNAE01000003.1"/>
</dbReference>
<proteinExistence type="predicted"/>
<sequence>MTTASTHRGLLFQAVTAGLLATCGLALDTTPVMASEHATMSTVHPIAYRLDACMEEGEWEPEAALSCASEAQQAWQEEVKRLTERLDGVLGKEAREALELSDQAWRKSLDADLALVERYHEQLEEAELGESALLPVSRQLLRNRLLEARVMQLLRLLDGLASLVEEDETTTLPP</sequence>
<evidence type="ECO:0000313" key="2">
    <source>
        <dbReference type="EMBL" id="PMR79823.1"/>
    </source>
</evidence>
<feature type="chain" id="PRO_5014737362" description="Lysozyme inhibitor LprI N-terminal domain-containing protein" evidence="1">
    <location>
        <begin position="35"/>
        <end position="174"/>
    </location>
</feature>
<dbReference type="EMBL" id="PNRG01000023">
    <property type="protein sequence ID" value="PMR79823.1"/>
    <property type="molecule type" value="Genomic_DNA"/>
</dbReference>
<evidence type="ECO:0008006" key="4">
    <source>
        <dbReference type="Google" id="ProtNLM"/>
    </source>
</evidence>